<proteinExistence type="predicted"/>
<evidence type="ECO:0000313" key="2">
    <source>
        <dbReference type="EMBL" id="RXH58146.1"/>
    </source>
</evidence>
<keyword evidence="1" id="KW-0472">Membrane</keyword>
<gene>
    <name evidence="2" type="ORF">GRAN_1456</name>
</gene>
<sequence>MLLASCHRRILSIPVLSFLTGTENTGHSTPPSTVNGIVVSQFPKLTLSEKVQSFSNKNPDAVLAQSYLTNGALYSAQIEGGKNNGSGLRIDSQALMETCGLQTRNSTGMFSITGSSAHRVLERRSRLCPSRTIQAASCVGSRRKRPGSLLFVCGPCRDHGKRIRSCARVLQGGTNSPFHRRYSSFVRFGADRVRQMKIISPSLSINASKSSQRWSGAVNRRNSSRLEERTAMISLLLHVFIAALFLVAPVEFSAETTVTIHTGEDKPRLRHFKTRPLVGRRPKR</sequence>
<dbReference type="AlphaFoldDB" id="A0A4Q0T8U4"/>
<dbReference type="Proteomes" id="UP000289437">
    <property type="component" value="Unassembled WGS sequence"/>
</dbReference>
<keyword evidence="3" id="KW-1185">Reference proteome</keyword>
<reference evidence="3" key="2">
    <citation type="submission" date="2019-02" db="EMBL/GenBank/DDBJ databases">
        <title>Granulicella sibirica sp. nov., a psychrotolerant acidobacterium isolated from an organic soil layer in forested tundra, West Siberia.</title>
        <authorList>
            <person name="Oshkin I.Y."/>
            <person name="Kulichevskaya I.S."/>
            <person name="Rijpstra W.I.C."/>
            <person name="Sinninghe Damste J.S."/>
            <person name="Rakitin A.L."/>
            <person name="Ravin N.V."/>
            <person name="Dedysh S.N."/>
        </authorList>
    </citation>
    <scope>NUCLEOTIDE SEQUENCE [LARGE SCALE GENOMIC DNA]</scope>
    <source>
        <strain evidence="3">AF10</strain>
    </source>
</reference>
<keyword evidence="1" id="KW-1133">Transmembrane helix</keyword>
<evidence type="ECO:0000313" key="3">
    <source>
        <dbReference type="Proteomes" id="UP000289437"/>
    </source>
</evidence>
<feature type="transmembrane region" description="Helical" evidence="1">
    <location>
        <begin position="230"/>
        <end position="248"/>
    </location>
</feature>
<protein>
    <submittedName>
        <fullName evidence="2">Uncharacterized protein</fullName>
    </submittedName>
</protein>
<dbReference type="EMBL" id="RDSM01000001">
    <property type="protein sequence ID" value="RXH58146.1"/>
    <property type="molecule type" value="Genomic_DNA"/>
</dbReference>
<comment type="caution">
    <text evidence="2">The sequence shown here is derived from an EMBL/GenBank/DDBJ whole genome shotgun (WGS) entry which is preliminary data.</text>
</comment>
<evidence type="ECO:0000256" key="1">
    <source>
        <dbReference type="SAM" id="Phobius"/>
    </source>
</evidence>
<keyword evidence="1" id="KW-0812">Transmembrane</keyword>
<accession>A0A4Q0T8U4</accession>
<organism evidence="2 3">
    <name type="scientific">Granulicella sibirica</name>
    <dbReference type="NCBI Taxonomy" id="2479048"/>
    <lineage>
        <taxon>Bacteria</taxon>
        <taxon>Pseudomonadati</taxon>
        <taxon>Acidobacteriota</taxon>
        <taxon>Terriglobia</taxon>
        <taxon>Terriglobales</taxon>
        <taxon>Acidobacteriaceae</taxon>
        <taxon>Granulicella</taxon>
    </lineage>
</organism>
<name>A0A4Q0T8U4_9BACT</name>
<reference evidence="2 3" key="1">
    <citation type="submission" date="2018-11" db="EMBL/GenBank/DDBJ databases">
        <authorList>
            <person name="Mardanov A.V."/>
            <person name="Ravin N.V."/>
            <person name="Dedysh S.N."/>
        </authorList>
    </citation>
    <scope>NUCLEOTIDE SEQUENCE [LARGE SCALE GENOMIC DNA]</scope>
    <source>
        <strain evidence="2 3">AF10</strain>
    </source>
</reference>